<dbReference type="Proteomes" id="UP000256941">
    <property type="component" value="Unassembled WGS sequence"/>
</dbReference>
<comment type="caution">
    <text evidence="4">The sequence shown here is derived from an EMBL/GenBank/DDBJ whole genome shotgun (WGS) entry which is preliminary data.</text>
</comment>
<keyword evidence="2 4" id="KW-0418">Kinase</keyword>
<sequence>MRHDYASAGFYTFDCLGWPFTSVPDGGGTNFISEITLAVSGAAGTAAIAGAKLGLKTLAIGGYGRDMMGDWAIGHLESFGVDTSGLQRFEAVPTSSSIVLTRDDGSRPALHVKGATGAFVIEPQDFDRMTDARLFHLGGVGLMDAMDGERNAALMKHARARGCITTVDVFAGSPDDMADVAAVLPWTDYFIPSVEEAQALTGLTDLDAMAEVFFGMGSGACVFTLGAEGAWYRDKTGQQFHIPAFNVDVICTCGCGDVFNAGFAAGLLNGMKADEAVRLAQASSALNATGLGSQAGIVSLDATLAFMRSCDVRVA</sequence>
<protein>
    <submittedName>
        <fullName evidence="4">Sugar/nucleoside kinase (Ribokinase family)</fullName>
    </submittedName>
</protein>
<reference evidence="4 5" key="1">
    <citation type="submission" date="2018-08" db="EMBL/GenBank/DDBJ databases">
        <title>Genomic Encyclopedia of Archaeal and Bacterial Type Strains, Phase II (KMG-II): from individual species to whole genera.</title>
        <authorList>
            <person name="Goeker M."/>
        </authorList>
    </citation>
    <scope>NUCLEOTIDE SEQUENCE [LARGE SCALE GENOMIC DNA]</scope>
    <source>
        <strain evidence="4 5">DSM 17099</strain>
    </source>
</reference>
<dbReference type="PANTHER" id="PTHR10584:SF166">
    <property type="entry name" value="RIBOKINASE"/>
    <property type="match status" value="1"/>
</dbReference>
<evidence type="ECO:0000259" key="3">
    <source>
        <dbReference type="Pfam" id="PF00294"/>
    </source>
</evidence>
<dbReference type="PANTHER" id="PTHR10584">
    <property type="entry name" value="SUGAR KINASE"/>
    <property type="match status" value="1"/>
</dbReference>
<evidence type="ECO:0000313" key="4">
    <source>
        <dbReference type="EMBL" id="REF73230.1"/>
    </source>
</evidence>
<proteinExistence type="predicted"/>
<evidence type="ECO:0000256" key="2">
    <source>
        <dbReference type="ARBA" id="ARBA00022777"/>
    </source>
</evidence>
<evidence type="ECO:0000313" key="5">
    <source>
        <dbReference type="Proteomes" id="UP000256941"/>
    </source>
</evidence>
<name>A0A3D9XS17_PARVE</name>
<dbReference type="SUPFAM" id="SSF53613">
    <property type="entry name" value="Ribokinase-like"/>
    <property type="match status" value="1"/>
</dbReference>
<keyword evidence="1" id="KW-0808">Transferase</keyword>
<feature type="domain" description="Carbohydrate kinase PfkB" evidence="3">
    <location>
        <begin position="33"/>
        <end position="295"/>
    </location>
</feature>
<dbReference type="EMBL" id="QTUJ01000001">
    <property type="protein sequence ID" value="REF73230.1"/>
    <property type="molecule type" value="Genomic_DNA"/>
</dbReference>
<dbReference type="GO" id="GO:0016301">
    <property type="term" value="F:kinase activity"/>
    <property type="evidence" value="ECO:0007669"/>
    <property type="project" value="UniProtKB-KW"/>
</dbReference>
<dbReference type="Gene3D" id="3.40.1190.20">
    <property type="match status" value="1"/>
</dbReference>
<dbReference type="InterPro" id="IPR011611">
    <property type="entry name" value="PfkB_dom"/>
</dbReference>
<dbReference type="InterPro" id="IPR029056">
    <property type="entry name" value="Ribokinase-like"/>
</dbReference>
<accession>A0A3D9XS17</accession>
<dbReference type="GO" id="GO:0005829">
    <property type="term" value="C:cytosol"/>
    <property type="evidence" value="ECO:0007669"/>
    <property type="project" value="TreeGrafter"/>
</dbReference>
<dbReference type="AlphaFoldDB" id="A0A3D9XS17"/>
<evidence type="ECO:0000256" key="1">
    <source>
        <dbReference type="ARBA" id="ARBA00022679"/>
    </source>
</evidence>
<organism evidence="4 5">
    <name type="scientific">Paracoccus versutus</name>
    <name type="common">Thiobacillus versutus</name>
    <dbReference type="NCBI Taxonomy" id="34007"/>
    <lineage>
        <taxon>Bacteria</taxon>
        <taxon>Pseudomonadati</taxon>
        <taxon>Pseudomonadota</taxon>
        <taxon>Alphaproteobacteria</taxon>
        <taxon>Rhodobacterales</taxon>
        <taxon>Paracoccaceae</taxon>
        <taxon>Paracoccus</taxon>
    </lineage>
</organism>
<gene>
    <name evidence="4" type="ORF">BDD41_1767</name>
</gene>
<dbReference type="Pfam" id="PF00294">
    <property type="entry name" value="PfkB"/>
    <property type="match status" value="1"/>
</dbReference>